<feature type="signal peptide" evidence="1">
    <location>
        <begin position="1"/>
        <end position="26"/>
    </location>
</feature>
<dbReference type="InterPro" id="IPR052336">
    <property type="entry name" value="MlaD_Phospholipid_Transporter"/>
</dbReference>
<dbReference type="EMBL" id="JACWMS010000005">
    <property type="protein sequence ID" value="MBD1321983.1"/>
    <property type="molecule type" value="Genomic_DNA"/>
</dbReference>
<feature type="chain" id="PRO_5046936205" evidence="1">
    <location>
        <begin position="27"/>
        <end position="353"/>
    </location>
</feature>
<protein>
    <submittedName>
        <fullName evidence="3">MCE family protein</fullName>
    </submittedName>
</protein>
<evidence type="ECO:0000256" key="1">
    <source>
        <dbReference type="SAM" id="SignalP"/>
    </source>
</evidence>
<accession>A0ABR7WGS8</accession>
<comment type="caution">
    <text evidence="3">The sequence shown here is derived from an EMBL/GenBank/DDBJ whole genome shotgun (WGS) entry which is preliminary data.</text>
</comment>
<organism evidence="3 4">
    <name type="scientific">Gordonia hankookensis</name>
    <dbReference type="NCBI Taxonomy" id="589403"/>
    <lineage>
        <taxon>Bacteria</taxon>
        <taxon>Bacillati</taxon>
        <taxon>Actinomycetota</taxon>
        <taxon>Actinomycetes</taxon>
        <taxon>Mycobacteriales</taxon>
        <taxon>Gordoniaceae</taxon>
        <taxon>Gordonia</taxon>
    </lineage>
</organism>
<proteinExistence type="predicted"/>
<evidence type="ECO:0000313" key="3">
    <source>
        <dbReference type="EMBL" id="MBD1321983.1"/>
    </source>
</evidence>
<dbReference type="PANTHER" id="PTHR33371:SF15">
    <property type="entry name" value="LIPOPROTEIN LPRN"/>
    <property type="match status" value="1"/>
</dbReference>
<name>A0ABR7WGS8_9ACTN</name>
<keyword evidence="1" id="KW-0732">Signal</keyword>
<dbReference type="PANTHER" id="PTHR33371">
    <property type="entry name" value="INTERMEMBRANE PHOSPHOLIPID TRANSPORT SYSTEM BINDING PROTEIN MLAD-RELATED"/>
    <property type="match status" value="1"/>
</dbReference>
<dbReference type="RefSeq" id="WP_190268416.1">
    <property type="nucleotide sequence ID" value="NZ_BAABAD010000004.1"/>
</dbReference>
<keyword evidence="4" id="KW-1185">Reference proteome</keyword>
<dbReference type="PROSITE" id="PS51257">
    <property type="entry name" value="PROKAR_LIPOPROTEIN"/>
    <property type="match status" value="1"/>
</dbReference>
<dbReference type="Proteomes" id="UP000602395">
    <property type="component" value="Unassembled WGS sequence"/>
</dbReference>
<dbReference type="InterPro" id="IPR003399">
    <property type="entry name" value="Mce/MlaD"/>
</dbReference>
<feature type="domain" description="Mce/MlaD" evidence="2">
    <location>
        <begin position="46"/>
        <end position="121"/>
    </location>
</feature>
<reference evidence="3 4" key="1">
    <citation type="submission" date="2020-09" db="EMBL/GenBank/DDBJ databases">
        <title>Novel species in genus Gordonia.</title>
        <authorList>
            <person name="Zhang G."/>
        </authorList>
    </citation>
    <scope>NUCLEOTIDE SEQUENCE [LARGE SCALE GENOMIC DNA]</scope>
    <source>
        <strain evidence="3 4">ON-33</strain>
    </source>
</reference>
<gene>
    <name evidence="3" type="ORF">IDF66_20605</name>
</gene>
<evidence type="ECO:0000259" key="2">
    <source>
        <dbReference type="Pfam" id="PF02470"/>
    </source>
</evidence>
<sequence length="353" mass="37033">MTRRRDRLRRACAAACVAITIGASLSGCGTDVAGLPVPGMQSSDGTYPVHIQFSNVLNLPSGAPVVANGVEIGSLTGLRVDNGGFVVADVAIDDGVALPTTTTAMLRQSAPLADVHIALTTPTTGSSRGNLEAGSTIPLQRTSEAPQIEDTLAGLATAVGNGTFTNFMTTVRQMNKAFPDDTRRTARMFDVIGRDLDDLAAHQNSITKVLDGMNATTQRVIEEKPKIDPLLTAQGVSHTTSAMKSVLGIIFILTDLGQIAPPAQWLAPMLGASDRAVSAVMPMLFSSNPLDTTEPSNLRRLTDLLHDDLIPFATSGAKVDITTMSVTGRTGKLSATGQSAQMIQALRMIGLVR</sequence>
<evidence type="ECO:0000313" key="4">
    <source>
        <dbReference type="Proteomes" id="UP000602395"/>
    </source>
</evidence>
<dbReference type="Pfam" id="PF02470">
    <property type="entry name" value="MlaD"/>
    <property type="match status" value="1"/>
</dbReference>